<proteinExistence type="predicted"/>
<comment type="caution">
    <text evidence="2">The sequence shown here is derived from an EMBL/GenBank/DDBJ whole genome shotgun (WGS) entry which is preliminary data.</text>
</comment>
<reference evidence="2 3" key="1">
    <citation type="submission" date="2017-10" db="EMBL/GenBank/DDBJ databases">
        <title>Extensive intraspecific genome diversity in a model arbuscular mycorrhizal fungus.</title>
        <authorList>
            <person name="Chen E.C.H."/>
            <person name="Morin E."/>
            <person name="Baudet D."/>
            <person name="Noel J."/>
            <person name="Ndikumana S."/>
            <person name="Charron P."/>
            <person name="St-Onge C."/>
            <person name="Giorgi J."/>
            <person name="Grigoriev I.V."/>
            <person name="Roux C."/>
            <person name="Martin F.M."/>
            <person name="Corradi N."/>
        </authorList>
    </citation>
    <scope>NUCLEOTIDE SEQUENCE [LARGE SCALE GENOMIC DNA]</scope>
    <source>
        <strain evidence="2 3">A1</strain>
    </source>
</reference>
<dbReference type="VEuPathDB" id="FungiDB:RhiirA1_466518"/>
<reference evidence="2 3" key="2">
    <citation type="submission" date="2017-10" db="EMBL/GenBank/DDBJ databases">
        <title>Genome analyses suggest a sexual origin of heterokaryosis in a supposedly ancient asexual fungus.</title>
        <authorList>
            <person name="Corradi N."/>
            <person name="Sedzielewska K."/>
            <person name="Noel J."/>
            <person name="Charron P."/>
            <person name="Farinelli L."/>
            <person name="Marton T."/>
            <person name="Kruger M."/>
            <person name="Pelin A."/>
            <person name="Brachmann A."/>
            <person name="Corradi N."/>
        </authorList>
    </citation>
    <scope>NUCLEOTIDE SEQUENCE [LARGE SCALE GENOMIC DNA]</scope>
    <source>
        <strain evidence="2 3">A1</strain>
    </source>
</reference>
<sequence>MNQFKLIKKNYCIDISISDIEEFDKKAVEINKQAQKARKIYEFFEKIGIDKIKYITTYSANSISELFDSQRRFQMIRPMHRRRKRIPWGKHINLPISLTYDSNSSGDSKGINSGRSSKAEVSTSSIPKGRSKSRLPISILPDETDEKRKHIIGLVLEQFPYLSLRYSENYGDKFVFNSSVPCPICNKDHEARMVKMVNGAVVSILENELIALSAEGKMACQ</sequence>
<name>A0A2N0RDT4_9GLOM</name>
<dbReference type="VEuPathDB" id="FungiDB:FUN_008517"/>
<protein>
    <submittedName>
        <fullName evidence="2">Uncharacterized protein</fullName>
    </submittedName>
</protein>
<organism evidence="2 3">
    <name type="scientific">Rhizophagus irregularis</name>
    <dbReference type="NCBI Taxonomy" id="588596"/>
    <lineage>
        <taxon>Eukaryota</taxon>
        <taxon>Fungi</taxon>
        <taxon>Fungi incertae sedis</taxon>
        <taxon>Mucoromycota</taxon>
        <taxon>Glomeromycotina</taxon>
        <taxon>Glomeromycetes</taxon>
        <taxon>Glomerales</taxon>
        <taxon>Glomeraceae</taxon>
        <taxon>Rhizophagus</taxon>
    </lineage>
</organism>
<accession>A0A2N0RDT4</accession>
<feature type="compositionally biased region" description="Polar residues" evidence="1">
    <location>
        <begin position="102"/>
        <end position="126"/>
    </location>
</feature>
<dbReference type="Proteomes" id="UP000232688">
    <property type="component" value="Unassembled WGS sequence"/>
</dbReference>
<evidence type="ECO:0000256" key="1">
    <source>
        <dbReference type="SAM" id="MobiDB-lite"/>
    </source>
</evidence>
<evidence type="ECO:0000313" key="3">
    <source>
        <dbReference type="Proteomes" id="UP000232688"/>
    </source>
</evidence>
<feature type="region of interest" description="Disordered" evidence="1">
    <location>
        <begin position="102"/>
        <end position="137"/>
    </location>
</feature>
<evidence type="ECO:0000313" key="2">
    <source>
        <dbReference type="EMBL" id="PKC61462.1"/>
    </source>
</evidence>
<dbReference type="AlphaFoldDB" id="A0A2N0RDT4"/>
<gene>
    <name evidence="2" type="ORF">RhiirA1_466518</name>
</gene>
<dbReference type="EMBL" id="LLXH01000984">
    <property type="protein sequence ID" value="PKC61462.1"/>
    <property type="molecule type" value="Genomic_DNA"/>
</dbReference>